<name>Q5DDZ2_SCHJA</name>
<sequence length="269" mass="30413">MPIEQLFIQSIDELTSQIEKARQNGRHVFVYFSGSTDMNTGDSWSEDCCKCESILESTIGVTKDSDLFLMIEVGDENEWKDPNNKFRIHPVYQIKELPTLLSLSSLNGEAHVVINRLEGKSCLDSTNVQTLFQASWKIYVQTIINSFWRWASWMMPLHLAYPLLAGSPTTISPQFLLHWYHIAVPIQGLPPSSYFLNSLAPTSRALLSALISPPWHCVEHLLLTPLAPLPVRLSHHSPFSCYPPIPAHLNQVHLLVIPPLSDPFCPYVI</sequence>
<protein>
    <recommendedName>
        <fullName evidence="2">Thioredoxin domain-containing protein 17</fullName>
    </recommendedName>
</protein>
<dbReference type="PANTHER" id="PTHR12452">
    <property type="entry name" value="42-9-9 PROTEIN-RELATED"/>
    <property type="match status" value="1"/>
</dbReference>
<feature type="domain" description="Thioredoxin" evidence="3">
    <location>
        <begin position="9"/>
        <end position="133"/>
    </location>
</feature>
<dbReference type="AlphaFoldDB" id="Q5DDZ2"/>
<accession>Q5DDZ2</accession>
<dbReference type="InterPro" id="IPR036249">
    <property type="entry name" value="Thioredoxin-like_sf"/>
</dbReference>
<proteinExistence type="evidence at transcript level"/>
<evidence type="ECO:0000256" key="2">
    <source>
        <dbReference type="ARBA" id="ARBA00016949"/>
    </source>
</evidence>
<comment type="similarity">
    <text evidence="1">Belongs to the thioredoxin family.</text>
</comment>
<dbReference type="Gene3D" id="3.40.30.10">
    <property type="entry name" value="Glutaredoxin"/>
    <property type="match status" value="1"/>
</dbReference>
<dbReference type="PANTHER" id="PTHR12452:SF0">
    <property type="entry name" value="THIOREDOXIN DOMAIN-CONTAINING PROTEIN 17"/>
    <property type="match status" value="1"/>
</dbReference>
<dbReference type="InterPro" id="IPR045108">
    <property type="entry name" value="TXNDC17-like"/>
</dbReference>
<dbReference type="InterPro" id="IPR010357">
    <property type="entry name" value="TXNDC17_dom"/>
</dbReference>
<reference evidence="4" key="2">
    <citation type="journal article" date="2006" name="PLoS Pathog.">
        <title>New perspectives on host-parasite interplay by comparative transcriptomic and proteomic analyses of Schistosoma japonicum.</title>
        <authorList>
            <person name="Liu F."/>
            <person name="Lu J."/>
            <person name="Hu W."/>
            <person name="Wang S.Y."/>
            <person name="Cui S.J."/>
            <person name="Chi M."/>
            <person name="Yan Q."/>
            <person name="Wang X.R."/>
            <person name="Song H.D."/>
            <person name="Xu X.N."/>
            <person name="Wang J.J."/>
            <person name="Zhang X.L."/>
            <person name="Zhang X."/>
            <person name="Wang Z.Q."/>
            <person name="Xue C.L."/>
            <person name="Brindley P.J."/>
            <person name="McManus D.P."/>
            <person name="Yang P.Y."/>
            <person name="Feng Z."/>
            <person name="Chen Z."/>
            <person name="Han Z.G."/>
        </authorList>
    </citation>
    <scope>NUCLEOTIDE SEQUENCE</scope>
</reference>
<reference evidence="4" key="1">
    <citation type="submission" date="2004-11" db="EMBL/GenBank/DDBJ databases">
        <title>The full-length cDNA sequences of Schistosoma japonicum genes.</title>
        <authorList>
            <person name="Han Z."/>
        </authorList>
    </citation>
    <scope>NUCLEOTIDE SEQUENCE</scope>
</reference>
<evidence type="ECO:0000256" key="1">
    <source>
        <dbReference type="ARBA" id="ARBA00008987"/>
    </source>
</evidence>
<dbReference type="Pfam" id="PF06110">
    <property type="entry name" value="TXD17-like_Trx"/>
    <property type="match status" value="1"/>
</dbReference>
<organism evidence="4">
    <name type="scientific">Schistosoma japonicum</name>
    <name type="common">Blood fluke</name>
    <dbReference type="NCBI Taxonomy" id="6182"/>
    <lineage>
        <taxon>Eukaryota</taxon>
        <taxon>Metazoa</taxon>
        <taxon>Spiralia</taxon>
        <taxon>Lophotrochozoa</taxon>
        <taxon>Platyhelminthes</taxon>
        <taxon>Trematoda</taxon>
        <taxon>Digenea</taxon>
        <taxon>Strigeidida</taxon>
        <taxon>Schistosomatoidea</taxon>
        <taxon>Schistosomatidae</taxon>
        <taxon>Schistosoma</taxon>
    </lineage>
</organism>
<evidence type="ECO:0000313" key="4">
    <source>
        <dbReference type="EMBL" id="AAW25964.1"/>
    </source>
</evidence>
<dbReference type="SUPFAM" id="SSF52833">
    <property type="entry name" value="Thioredoxin-like"/>
    <property type="match status" value="1"/>
</dbReference>
<dbReference type="GO" id="GO:0047134">
    <property type="term" value="F:protein-disulfide reductase [NAD(P)H] activity"/>
    <property type="evidence" value="ECO:0007669"/>
    <property type="project" value="InterPro"/>
</dbReference>
<evidence type="ECO:0000259" key="3">
    <source>
        <dbReference type="Pfam" id="PF06110"/>
    </source>
</evidence>
<dbReference type="GO" id="GO:0005829">
    <property type="term" value="C:cytosol"/>
    <property type="evidence" value="ECO:0007669"/>
    <property type="project" value="TreeGrafter"/>
</dbReference>
<dbReference type="EMBL" id="AY814232">
    <property type="protein sequence ID" value="AAW25964.1"/>
    <property type="molecule type" value="mRNA"/>
</dbReference>